<proteinExistence type="inferred from homology"/>
<dbReference type="GO" id="GO:0005634">
    <property type="term" value="C:nucleus"/>
    <property type="evidence" value="ECO:0007669"/>
    <property type="project" value="UniProtKB-SubCell"/>
</dbReference>
<organism evidence="7 8">
    <name type="scientific">Hirsutella minnesotensis 3608</name>
    <dbReference type="NCBI Taxonomy" id="1043627"/>
    <lineage>
        <taxon>Eukaryota</taxon>
        <taxon>Fungi</taxon>
        <taxon>Dikarya</taxon>
        <taxon>Ascomycota</taxon>
        <taxon>Pezizomycotina</taxon>
        <taxon>Sordariomycetes</taxon>
        <taxon>Hypocreomycetidae</taxon>
        <taxon>Hypocreales</taxon>
        <taxon>Ophiocordycipitaceae</taxon>
        <taxon>Hirsutella</taxon>
    </lineage>
</organism>
<evidence type="ECO:0000256" key="4">
    <source>
        <dbReference type="ARBA" id="ARBA00023242"/>
    </source>
</evidence>
<evidence type="ECO:0000256" key="5">
    <source>
        <dbReference type="SAM" id="MobiDB-lite"/>
    </source>
</evidence>
<evidence type="ECO:0000313" key="7">
    <source>
        <dbReference type="EMBL" id="KJZ72948.1"/>
    </source>
</evidence>
<dbReference type="Proteomes" id="UP000054481">
    <property type="component" value="Unassembled WGS sequence"/>
</dbReference>
<comment type="subcellular location">
    <subcellularLocation>
        <location evidence="1">Nucleus</location>
    </subcellularLocation>
</comment>
<dbReference type="OrthoDB" id="20900at2759"/>
<feature type="compositionally biased region" description="Acidic residues" evidence="5">
    <location>
        <begin position="738"/>
        <end position="750"/>
    </location>
</feature>
<gene>
    <name evidence="7" type="ORF">HIM_07711</name>
</gene>
<dbReference type="EMBL" id="KQ030540">
    <property type="protein sequence ID" value="KJZ72948.1"/>
    <property type="molecule type" value="Genomic_DNA"/>
</dbReference>
<feature type="compositionally biased region" description="Acidic residues" evidence="5">
    <location>
        <begin position="615"/>
        <end position="637"/>
    </location>
</feature>
<reference evidence="7 8" key="1">
    <citation type="journal article" date="2014" name="Genome Biol. Evol.">
        <title>Comparative genomics and transcriptomics analyses reveal divergent lifestyle features of nematode endoparasitic fungus Hirsutella minnesotensis.</title>
        <authorList>
            <person name="Lai Y."/>
            <person name="Liu K."/>
            <person name="Zhang X."/>
            <person name="Zhang X."/>
            <person name="Li K."/>
            <person name="Wang N."/>
            <person name="Shu C."/>
            <person name="Wu Y."/>
            <person name="Wang C."/>
            <person name="Bushley K.E."/>
            <person name="Xiang M."/>
            <person name="Liu X."/>
        </authorList>
    </citation>
    <scope>NUCLEOTIDE SEQUENCE [LARGE SCALE GENOMIC DNA]</scope>
    <source>
        <strain evidence="7 8">3608</strain>
    </source>
</reference>
<evidence type="ECO:0000256" key="3">
    <source>
        <dbReference type="ARBA" id="ARBA00021502"/>
    </source>
</evidence>
<feature type="compositionally biased region" description="Basic and acidic residues" evidence="5">
    <location>
        <begin position="693"/>
        <end position="707"/>
    </location>
</feature>
<name>A0A0F7ZTE0_9HYPO</name>
<dbReference type="InterPro" id="IPR016024">
    <property type="entry name" value="ARM-type_fold"/>
</dbReference>
<feature type="domain" description="Pre-rRNA-processing protein RIX1 N-terminal" evidence="6">
    <location>
        <begin position="8"/>
        <end position="217"/>
    </location>
</feature>
<evidence type="ECO:0000313" key="8">
    <source>
        <dbReference type="Proteomes" id="UP000054481"/>
    </source>
</evidence>
<dbReference type="PANTHER" id="PTHR34105:SF1">
    <property type="entry name" value="PROLINE-, GLUTAMIC ACID- AND LEUCINE-RICH PROTEIN 1"/>
    <property type="match status" value="1"/>
</dbReference>
<evidence type="ECO:0000256" key="2">
    <source>
        <dbReference type="ARBA" id="ARBA00010511"/>
    </source>
</evidence>
<dbReference type="Pfam" id="PF08167">
    <property type="entry name" value="RIX1"/>
    <property type="match status" value="1"/>
</dbReference>
<evidence type="ECO:0000259" key="6">
    <source>
        <dbReference type="Pfam" id="PF08167"/>
    </source>
</evidence>
<dbReference type="GO" id="GO:0006364">
    <property type="term" value="P:rRNA processing"/>
    <property type="evidence" value="ECO:0007669"/>
    <property type="project" value="TreeGrafter"/>
</dbReference>
<dbReference type="InterPro" id="IPR012583">
    <property type="entry name" value="RIX1_N"/>
</dbReference>
<evidence type="ECO:0000256" key="1">
    <source>
        <dbReference type="ARBA" id="ARBA00004123"/>
    </source>
</evidence>
<feature type="compositionally biased region" description="Basic and acidic residues" evidence="5">
    <location>
        <begin position="278"/>
        <end position="292"/>
    </location>
</feature>
<comment type="similarity">
    <text evidence="2">Belongs to the RIX1/PELP1 family.</text>
</comment>
<sequence length="750" mass="81540">MSSQAPPDLRVICRKISSIPPTQLPHALPALTTHIARCSHVLSASQEQKPKGDASQVSVLVHKLKTGITTLLTSRTPEARFAAIGLVKAMVDVGGWETLRGSGPWVRALLTILQRGDSFASKEMAIITLARIYMLVQPYQTLVREIATPTIPDFAKACLQIMKPTASESIVSVPFSMLETICDAFSTLIPLFPATFRPFSSRIRSATRDYLAPTSSDGVLVPNSLQRAAGRLVVSLHHVAAKSGGSDEWAKTLDGTLRELHATADQVFRAVDEAWQSSDDHGRSRVDPDGEPHGGSASADQLPPWTGLSAGIDRLIGLFNHLGDYLRCSTKVSVTVPVGSLLNAISRVCLIAKLSPKTQNWDQAVETNAAIGREEKEELWSLMPEVHAAAMGLALVMLQRFDMAMVPLVPELTDHLVRIFKSGMDIPTVRVAGYLVLRKLLSIAGPTLPKPAVVLLEPLVAACCRDLQQDAGYLKPSSKEAASAQDTKKNGVANADLFLQPSASATEEYLTLAPHHKAAVAQVLPLMFSSLPQQHLKPNLRSLLDKTSILTRNREAMLHSVLHPFKDQRGRMYPSILPHLSRQFPHDQALEVLRSNLRVGSVLEGASLASKLEPQEDDSDAVDEAMGGEDAGNEEQEADRAKDHPQDAPLFIMPQVEDDVPAQSNPFAPRTLQGDIPSHSGNPADLQPKRKHEGPDPQPPKRQELDRSPPAAVTDSAAKPQDDEDDDDSDVSVHLNMELEEDDDEEEDEG</sequence>
<feature type="region of interest" description="Disordered" evidence="5">
    <location>
        <begin position="660"/>
        <end position="750"/>
    </location>
</feature>
<feature type="region of interest" description="Disordered" evidence="5">
    <location>
        <begin position="608"/>
        <end position="643"/>
    </location>
</feature>
<accession>A0A0F7ZTE0</accession>
<keyword evidence="4" id="KW-0539">Nucleus</keyword>
<feature type="region of interest" description="Disordered" evidence="5">
    <location>
        <begin position="276"/>
        <end position="304"/>
    </location>
</feature>
<keyword evidence="8" id="KW-1185">Reference proteome</keyword>
<dbReference type="AlphaFoldDB" id="A0A0F7ZTE0"/>
<dbReference type="SUPFAM" id="SSF48371">
    <property type="entry name" value="ARM repeat"/>
    <property type="match status" value="1"/>
</dbReference>
<protein>
    <recommendedName>
        <fullName evidence="3">Pre-rRNA-processing protein RIX1</fullName>
    </recommendedName>
</protein>
<dbReference type="PANTHER" id="PTHR34105">
    <property type="entry name" value="PROLINE-, GLUTAMIC ACID- AND LEUCINE-RICH PROTEIN 1"/>
    <property type="match status" value="1"/>
</dbReference>